<reference evidence="3" key="1">
    <citation type="submission" date="2017-10" db="EMBL/GenBank/DDBJ databases">
        <authorList>
            <person name="Banno H."/>
            <person name="Chua N.-H."/>
        </authorList>
    </citation>
    <scope>NUCLEOTIDE SEQUENCE [LARGE SCALE GENOMIC DNA]</scope>
</reference>
<dbReference type="Proteomes" id="UP000240944">
    <property type="component" value="Segment"/>
</dbReference>
<organism evidence="2 3">
    <name type="scientific">Gordonia phage BENtherdunthat</name>
    <dbReference type="NCBI Taxonomy" id="2047830"/>
    <lineage>
        <taxon>Viruses</taxon>
        <taxon>Duplodnaviria</taxon>
        <taxon>Heunggongvirae</taxon>
        <taxon>Uroviricota</taxon>
        <taxon>Caudoviricetes</taxon>
        <taxon>Langleyhallvirinae</taxon>
        <taxon>Getalongvirus</taxon>
        <taxon>Getalongvirus bentherdunthat</taxon>
    </lineage>
</organism>
<accession>A0A2H4PF37</accession>
<gene>
    <name evidence="2" type="ORF">SEA_BENTHERDUNTHAT_65</name>
</gene>
<keyword evidence="3" id="KW-1185">Reference proteome</keyword>
<proteinExistence type="predicted"/>
<sequence>MSDNVIDAKHIARQREFSLRTFGPGLRTEGVIDHIAKELDEIRGAPTDLSEWADVIILAFDGAQRTGADPQAILDAIVAKQTKNEARQWPDWRTQEPGKAIEHVRDHLPDEEPHYSCTRSNCCEGDPGNCWVTELGGDS</sequence>
<evidence type="ECO:0000313" key="2">
    <source>
        <dbReference type="EMBL" id="ATW60835.1"/>
    </source>
</evidence>
<evidence type="ECO:0000259" key="1">
    <source>
        <dbReference type="Pfam" id="PF04447"/>
    </source>
</evidence>
<dbReference type="Pfam" id="PF04447">
    <property type="entry name" value="dATP-dGTP_PPHyd"/>
    <property type="match status" value="1"/>
</dbReference>
<dbReference type="EMBL" id="MG099939">
    <property type="protein sequence ID" value="ATW60835.1"/>
    <property type="molecule type" value="Genomic_DNA"/>
</dbReference>
<name>A0A2H4PF37_9CAUD</name>
<feature type="domain" description="dATP/dGTP diphosphohydrolase MazZ" evidence="1">
    <location>
        <begin position="13"/>
        <end position="104"/>
    </location>
</feature>
<dbReference type="InterPro" id="IPR007538">
    <property type="entry name" value="dATP/dGTP_dipphydrolase_MazZ"/>
</dbReference>
<evidence type="ECO:0000313" key="3">
    <source>
        <dbReference type="Proteomes" id="UP000240944"/>
    </source>
</evidence>
<protein>
    <recommendedName>
        <fullName evidence="1">dATP/dGTP diphosphohydrolase MazZ domain-containing protein</fullName>
    </recommendedName>
</protein>